<feature type="domain" description="BPL/LPL catalytic" evidence="7">
    <location>
        <begin position="67"/>
        <end position="254"/>
    </location>
</feature>
<keyword evidence="1 6" id="KW-0436">Ligase</keyword>
<dbReference type="Gene3D" id="2.30.30.100">
    <property type="match status" value="1"/>
</dbReference>
<keyword evidence="6" id="KW-0678">Repressor</keyword>
<evidence type="ECO:0000256" key="6">
    <source>
        <dbReference type="HAMAP-Rule" id="MF_00978"/>
    </source>
</evidence>
<keyword evidence="9" id="KW-1185">Reference proteome</keyword>
<dbReference type="InterPro" id="IPR030855">
    <property type="entry name" value="Bifunct_BirA"/>
</dbReference>
<reference evidence="8 9" key="1">
    <citation type="submission" date="2024-05" db="EMBL/GenBank/DDBJ databases">
        <title>Genome sequencing of Marine Estuary Bacteria, Shewanella vesiculosa and S. baltica, and Pseudomonas syringae.</title>
        <authorList>
            <person name="Gurung A."/>
            <person name="Maclea K.S."/>
        </authorList>
    </citation>
    <scope>NUCLEOTIDE SEQUENCE [LARGE SCALE GENOMIC DNA]</scope>
    <source>
        <strain evidence="8 9">1A</strain>
    </source>
</reference>
<dbReference type="InterPro" id="IPR036388">
    <property type="entry name" value="WH-like_DNA-bd_sf"/>
</dbReference>
<dbReference type="HAMAP" id="MF_00978">
    <property type="entry name" value="Bifunct_BirA"/>
    <property type="match status" value="1"/>
</dbReference>
<dbReference type="InterPro" id="IPR013196">
    <property type="entry name" value="HTH_11"/>
</dbReference>
<evidence type="ECO:0000256" key="1">
    <source>
        <dbReference type="ARBA" id="ARBA00022598"/>
    </source>
</evidence>
<evidence type="ECO:0000313" key="8">
    <source>
        <dbReference type="EMBL" id="MEO3684437.1"/>
    </source>
</evidence>
<dbReference type="SUPFAM" id="SSF55681">
    <property type="entry name" value="Class II aaRS and biotin synthetases"/>
    <property type="match status" value="1"/>
</dbReference>
<dbReference type="Proteomes" id="UP001477278">
    <property type="component" value="Unassembled WGS sequence"/>
</dbReference>
<accession>A0ABV0FWS6</accession>
<feature type="binding site" evidence="6">
    <location>
        <position position="112"/>
    </location>
    <ligand>
        <name>biotin</name>
        <dbReference type="ChEBI" id="CHEBI:57586"/>
    </ligand>
</feature>
<dbReference type="NCBIfam" id="NF008847">
    <property type="entry name" value="PRK11886.1-2"/>
    <property type="match status" value="1"/>
</dbReference>
<keyword evidence="3 6" id="KW-0067">ATP-binding</keyword>
<feature type="binding site" evidence="6">
    <location>
        <position position="183"/>
    </location>
    <ligand>
        <name>biotin</name>
        <dbReference type="ChEBI" id="CHEBI:57586"/>
    </ligand>
</feature>
<dbReference type="EMBL" id="JBDPZN010000014">
    <property type="protein sequence ID" value="MEO3684437.1"/>
    <property type="molecule type" value="Genomic_DNA"/>
</dbReference>
<dbReference type="GO" id="GO:0004077">
    <property type="term" value="F:biotin--[biotin carboxyl-carrier protein] ligase activity"/>
    <property type="evidence" value="ECO:0007669"/>
    <property type="project" value="UniProtKB-EC"/>
</dbReference>
<evidence type="ECO:0000256" key="5">
    <source>
        <dbReference type="ARBA" id="ARBA00047846"/>
    </source>
</evidence>
<dbReference type="RefSeq" id="WP_124017701.1">
    <property type="nucleotide sequence ID" value="NZ_JBDPZN010000014.1"/>
</dbReference>
<dbReference type="InterPro" id="IPR004408">
    <property type="entry name" value="Biotin_CoA_COase_ligase"/>
</dbReference>
<gene>
    <name evidence="6 8" type="primary">birA</name>
    <name evidence="8" type="ORF">ABHN84_19420</name>
</gene>
<dbReference type="InterPro" id="IPR008988">
    <property type="entry name" value="Transcriptional_repressor_C"/>
</dbReference>
<comment type="function">
    <text evidence="6">Acts both as a biotin--[acetyl-CoA-carboxylase] ligase and a biotin-operon repressor. In the presence of ATP, BirA activates biotin to form the BirA-biotinyl-5'-adenylate (BirA-bio-5'-AMP or holoBirA) complex. HoloBirA can either transfer the biotinyl moiety to the biotin carboxyl carrier protein (BCCP) subunit of acetyl-CoA carboxylase, or bind to the biotin operator site and inhibit transcription of the operon.</text>
</comment>
<feature type="binding site" evidence="6">
    <location>
        <begin position="116"/>
        <end position="118"/>
    </location>
    <ligand>
        <name>biotin</name>
        <dbReference type="ChEBI" id="CHEBI:57586"/>
    </ligand>
</feature>
<comment type="caution">
    <text evidence="8">The sequence shown here is derived from an EMBL/GenBank/DDBJ whole genome shotgun (WGS) entry which is preliminary data.</text>
</comment>
<organism evidence="8 9">
    <name type="scientific">Shewanella vesiculosa</name>
    <dbReference type="NCBI Taxonomy" id="518738"/>
    <lineage>
        <taxon>Bacteria</taxon>
        <taxon>Pseudomonadati</taxon>
        <taxon>Pseudomonadota</taxon>
        <taxon>Gammaproteobacteria</taxon>
        <taxon>Alteromonadales</taxon>
        <taxon>Shewanellaceae</taxon>
        <taxon>Shewanella</taxon>
    </lineage>
</organism>
<feature type="binding site" evidence="6">
    <location>
        <begin position="89"/>
        <end position="91"/>
    </location>
    <ligand>
        <name>biotin</name>
        <dbReference type="ChEBI" id="CHEBI:57586"/>
    </ligand>
</feature>
<dbReference type="Gene3D" id="1.10.10.10">
    <property type="entry name" value="Winged helix-like DNA-binding domain superfamily/Winged helix DNA-binding domain"/>
    <property type="match status" value="1"/>
</dbReference>
<dbReference type="EC" id="6.3.4.15" evidence="6"/>
<keyword evidence="6" id="KW-0804">Transcription</keyword>
<dbReference type="Pfam" id="PF02237">
    <property type="entry name" value="BPL_C"/>
    <property type="match status" value="1"/>
</dbReference>
<comment type="catalytic activity">
    <reaction evidence="5 6">
        <text>biotin + L-lysyl-[protein] + ATP = N(6)-biotinyl-L-lysyl-[protein] + AMP + diphosphate + H(+)</text>
        <dbReference type="Rhea" id="RHEA:11756"/>
        <dbReference type="Rhea" id="RHEA-COMP:9752"/>
        <dbReference type="Rhea" id="RHEA-COMP:10505"/>
        <dbReference type="ChEBI" id="CHEBI:15378"/>
        <dbReference type="ChEBI" id="CHEBI:29969"/>
        <dbReference type="ChEBI" id="CHEBI:30616"/>
        <dbReference type="ChEBI" id="CHEBI:33019"/>
        <dbReference type="ChEBI" id="CHEBI:57586"/>
        <dbReference type="ChEBI" id="CHEBI:83144"/>
        <dbReference type="ChEBI" id="CHEBI:456215"/>
        <dbReference type="EC" id="6.3.4.15"/>
    </reaction>
</comment>
<dbReference type="PROSITE" id="PS51733">
    <property type="entry name" value="BPL_LPL_CATALYTIC"/>
    <property type="match status" value="1"/>
</dbReference>
<evidence type="ECO:0000256" key="2">
    <source>
        <dbReference type="ARBA" id="ARBA00022741"/>
    </source>
</evidence>
<keyword evidence="6" id="KW-0238">DNA-binding</keyword>
<dbReference type="PANTHER" id="PTHR12835">
    <property type="entry name" value="BIOTIN PROTEIN LIGASE"/>
    <property type="match status" value="1"/>
</dbReference>
<name>A0ABV0FWS6_9GAMM</name>
<evidence type="ECO:0000313" key="9">
    <source>
        <dbReference type="Proteomes" id="UP001477278"/>
    </source>
</evidence>
<dbReference type="SUPFAM" id="SSF50037">
    <property type="entry name" value="C-terminal domain of transcriptional repressors"/>
    <property type="match status" value="1"/>
</dbReference>
<dbReference type="InterPro" id="IPR004143">
    <property type="entry name" value="BPL_LPL_catalytic"/>
</dbReference>
<evidence type="ECO:0000256" key="4">
    <source>
        <dbReference type="ARBA" id="ARBA00023267"/>
    </source>
</evidence>
<evidence type="ECO:0000259" key="7">
    <source>
        <dbReference type="PROSITE" id="PS51733"/>
    </source>
</evidence>
<dbReference type="PANTHER" id="PTHR12835:SF5">
    <property type="entry name" value="BIOTIN--PROTEIN LIGASE"/>
    <property type="match status" value="1"/>
</dbReference>
<proteinExistence type="inferred from homology"/>
<dbReference type="InterPro" id="IPR036390">
    <property type="entry name" value="WH_DNA-bd_sf"/>
</dbReference>
<dbReference type="CDD" id="cd16442">
    <property type="entry name" value="BPL"/>
    <property type="match status" value="1"/>
</dbReference>
<dbReference type="InterPro" id="IPR003142">
    <property type="entry name" value="BPL_C"/>
</dbReference>
<dbReference type="Pfam" id="PF03099">
    <property type="entry name" value="BPL_LplA_LipB"/>
    <property type="match status" value="1"/>
</dbReference>
<dbReference type="SUPFAM" id="SSF46785">
    <property type="entry name" value="Winged helix' DNA-binding domain"/>
    <property type="match status" value="1"/>
</dbReference>
<keyword evidence="6" id="KW-0805">Transcription regulation</keyword>
<dbReference type="Pfam" id="PF08279">
    <property type="entry name" value="HTH_11"/>
    <property type="match status" value="1"/>
</dbReference>
<sequence length="320" mass="35502">MNEHWSRKRQILACLHHEHFVSGEVIAQSLSLTRAAINQHIDALKDYGIEIYSVKGRGYKLATPMSLVNESILVNNVDGRCFYFDETTSTNAFLLGHTSELKSGDICIAEYQSAGRGRRGRKWLSPYGHHIYASMFWRLHSDISKASGLSLVVGCSIVKALSAFGVEGLGLKWPNDIYLEHKKLAGILVEIAHSSAQQTELVIGFGINMSMSAEQGGLIDQPWSDLSSLMSMPDKTELLIQLHKTLKTDLQLFEQKGLGAFLDRWNKYDLFANRDVSLIMAPNCVNGICRGIDDQGALLLETDQGIKRYLGGEISLRAAT</sequence>
<keyword evidence="2 6" id="KW-0547">Nucleotide-binding</keyword>
<evidence type="ECO:0000256" key="3">
    <source>
        <dbReference type="ARBA" id="ARBA00022840"/>
    </source>
</evidence>
<protein>
    <recommendedName>
        <fullName evidence="6">Bifunctional ligase/repressor BirA</fullName>
    </recommendedName>
    <alternativeName>
        <fullName evidence="6">Biotin operon repressor</fullName>
    </alternativeName>
    <alternativeName>
        <fullName evidence="6">Biotin--[acetyl-CoA-carboxylase] ligase</fullName>
        <ecNumber evidence="6">6.3.4.15</ecNumber>
    </alternativeName>
    <alternativeName>
        <fullName evidence="6">Biotin--protein ligase</fullName>
    </alternativeName>
    <alternativeName>
        <fullName evidence="6">Biotin-[acetyl-CoA carboxylase] synthetase</fullName>
    </alternativeName>
</protein>
<dbReference type="InterPro" id="IPR045864">
    <property type="entry name" value="aa-tRNA-synth_II/BPL/LPL"/>
</dbReference>
<feature type="DNA-binding region" description="H-T-H motif" evidence="6">
    <location>
        <begin position="23"/>
        <end position="42"/>
    </location>
</feature>
<dbReference type="NCBIfam" id="NF008850">
    <property type="entry name" value="PRK11886.1-5"/>
    <property type="match status" value="1"/>
</dbReference>
<comment type="similarity">
    <text evidence="6">Belongs to the biotin--protein ligase family.</text>
</comment>
<keyword evidence="4 6" id="KW-0092">Biotin</keyword>
<dbReference type="NCBIfam" id="TIGR00121">
    <property type="entry name" value="birA_ligase"/>
    <property type="match status" value="1"/>
</dbReference>
<dbReference type="Gene3D" id="3.30.930.10">
    <property type="entry name" value="Bira Bifunctional Protein, Domain 2"/>
    <property type="match status" value="1"/>
</dbReference>